<organism evidence="2 3">
    <name type="scientific">Moritella viscosa</name>
    <dbReference type="NCBI Taxonomy" id="80854"/>
    <lineage>
        <taxon>Bacteria</taxon>
        <taxon>Pseudomonadati</taxon>
        <taxon>Pseudomonadota</taxon>
        <taxon>Gammaproteobacteria</taxon>
        <taxon>Alteromonadales</taxon>
        <taxon>Moritellaceae</taxon>
        <taxon>Moritella</taxon>
    </lineage>
</organism>
<dbReference type="Gene3D" id="1.25.40.590">
    <property type="entry name" value="Type IV / VI secretion system, DotU"/>
    <property type="match status" value="1"/>
</dbReference>
<proteinExistence type="predicted"/>
<protein>
    <submittedName>
        <fullName evidence="2">Hypothetical membrane associated protein</fullName>
    </submittedName>
</protein>
<accession>A0ABY1HFF0</accession>
<dbReference type="NCBIfam" id="NF038228">
    <property type="entry name" value="IcmH_DotU_IVB"/>
    <property type="match status" value="1"/>
</dbReference>
<evidence type="ECO:0000313" key="3">
    <source>
        <dbReference type="Proteomes" id="UP000182660"/>
    </source>
</evidence>
<dbReference type="PROSITE" id="PS51724">
    <property type="entry name" value="SPOR"/>
    <property type="match status" value="1"/>
</dbReference>
<dbReference type="InterPro" id="IPR017732">
    <property type="entry name" value="T4/T6SS_DotU"/>
</dbReference>
<gene>
    <name evidence="2" type="ORF">MT2528_3046</name>
</gene>
<feature type="domain" description="SPOR" evidence="1">
    <location>
        <begin position="300"/>
        <end position="375"/>
    </location>
</feature>
<evidence type="ECO:0000313" key="2">
    <source>
        <dbReference type="EMBL" id="SGY95667.1"/>
    </source>
</evidence>
<reference evidence="2 3" key="1">
    <citation type="submission" date="2016-11" db="EMBL/GenBank/DDBJ databases">
        <authorList>
            <person name="Klemetsen T."/>
        </authorList>
    </citation>
    <scope>NUCLEOTIDE SEQUENCE [LARGE SCALE GENOMIC DNA]</scope>
    <source>
        <strain evidence="2">MT 2528</strain>
    </source>
</reference>
<name>A0ABY1HFF0_9GAMM</name>
<dbReference type="Proteomes" id="UP000182660">
    <property type="component" value="Unassembled WGS sequence"/>
</dbReference>
<sequence length="379" mass="43291">MTSLFNEQETISIRRSESNRKANNDSPTVSLDLSGTQKSIENLAIYDNPLLNASSELLALLVSLSRQGTPRDIDDFRQQLLDSIADFKRRGLFLDYHPNVIEKSCFVLCTAFDETILYTVWGEQSGWENNSLLSKVFNQRDGGEVFFHLLEQARRQPSKLVDFLELQYVLIMLGFLGKYRHSDRRKINELKSELYSVIRHYREDSALSVPQVDNLPEIKTPWCFLSSSKLLFIGLLVVVVSYFFSEFWYESRSESTLLAFSSLDMDGFIHTNQKDELIYISTDEDLGLVEKATEQPIMKVAAELEWEVVLASFTELSDAERLAKDLKSAGYTVKLRDIAGGAELIVPNQTDLAKAKLLKNELNVRFGFNAAVRRNRQLQ</sequence>
<dbReference type="GeneID" id="61296887"/>
<dbReference type="Pfam" id="PF09850">
    <property type="entry name" value="DotU"/>
    <property type="match status" value="1"/>
</dbReference>
<dbReference type="NCBIfam" id="TIGR03349">
    <property type="entry name" value="IV_VI_DotU"/>
    <property type="match status" value="1"/>
</dbReference>
<comment type="caution">
    <text evidence="2">The sequence shown here is derived from an EMBL/GenBank/DDBJ whole genome shotgun (WGS) entry which is preliminary data.</text>
</comment>
<evidence type="ECO:0000259" key="1">
    <source>
        <dbReference type="PROSITE" id="PS51724"/>
    </source>
</evidence>
<dbReference type="PANTHER" id="PTHR38033:SF1">
    <property type="entry name" value="DOTU FAMILY TYPE IV_VI SECRETION SYSTEM PROTEIN"/>
    <property type="match status" value="1"/>
</dbReference>
<dbReference type="InterPro" id="IPR007730">
    <property type="entry name" value="SPOR-like_dom"/>
</dbReference>
<dbReference type="PANTHER" id="PTHR38033">
    <property type="entry name" value="MEMBRANE PROTEIN-RELATED"/>
    <property type="match status" value="1"/>
</dbReference>
<dbReference type="InterPro" id="IPR038522">
    <property type="entry name" value="T4/T6SS_DotU_sf"/>
</dbReference>
<dbReference type="EMBL" id="FPLJ01000065">
    <property type="protein sequence ID" value="SGY95667.1"/>
    <property type="molecule type" value="Genomic_DNA"/>
</dbReference>
<dbReference type="RefSeq" id="WP_075472759.1">
    <property type="nucleotide sequence ID" value="NZ_CAWQZC010000031.1"/>
</dbReference>
<keyword evidence="3" id="KW-1185">Reference proteome</keyword>